<reference evidence="2 3" key="1">
    <citation type="submission" date="2015-05" db="EMBL/GenBank/DDBJ databases">
        <title>Distinctive expansion of gene families associated with plant cell wall degradation and secondary metabolism in the genomes of grapevine trunk pathogens.</title>
        <authorList>
            <person name="Lawrence D.P."/>
            <person name="Travadon R."/>
            <person name="Rolshausen P.E."/>
            <person name="Baumgartner K."/>
        </authorList>
    </citation>
    <scope>NUCLEOTIDE SEQUENCE [LARGE SCALE GENOMIC DNA]</scope>
    <source>
        <strain evidence="2">UCRPC4</strain>
    </source>
</reference>
<evidence type="ECO:0000313" key="3">
    <source>
        <dbReference type="Proteomes" id="UP000053317"/>
    </source>
</evidence>
<feature type="region of interest" description="Disordered" evidence="1">
    <location>
        <begin position="189"/>
        <end position="209"/>
    </location>
</feature>
<dbReference type="AlphaFoldDB" id="A0A0G2G9X0"/>
<sequence length="293" mass="33051">MFEEPPTKRAHIVSPVNYGFEYDIIDTITSSNQQSNISVATEKHATPLAQTTDDSGKDEVEDEGLEFRLFSVPSKSNAVNPTVTSTTQALPTSSATRVHKIRIRSPTPLDTAGDGAGGFINPHRHRGYYFTFSPTNDWDKEFEIIDVRKAQFTDVAVSGPDIQVLAQTKWPGTSLPFRVLHIPISQCKVPRPSSTTTTTENKLHSRRRPRLCKKRRILLRMKLQASKEAERSEKEKKTKRNREKKVKKRLRDKEKAAAAAATIAGSRSTEENPETPTEANIMEDRERKRIEEP</sequence>
<accession>A0A0G2G9X0</accession>
<evidence type="ECO:0000313" key="2">
    <source>
        <dbReference type="EMBL" id="KKY20463.1"/>
    </source>
</evidence>
<protein>
    <submittedName>
        <fullName evidence="2">Uncharacterized protein</fullName>
    </submittedName>
</protein>
<comment type="caution">
    <text evidence="2">The sequence shown here is derived from an EMBL/GenBank/DDBJ whole genome shotgun (WGS) entry which is preliminary data.</text>
</comment>
<reference evidence="2 3" key="2">
    <citation type="submission" date="2015-05" db="EMBL/GenBank/DDBJ databases">
        <authorList>
            <person name="Morales-Cruz A."/>
            <person name="Amrine K.C."/>
            <person name="Cantu D."/>
        </authorList>
    </citation>
    <scope>NUCLEOTIDE SEQUENCE [LARGE SCALE GENOMIC DNA]</scope>
    <source>
        <strain evidence="2">UCRPC4</strain>
    </source>
</reference>
<gene>
    <name evidence="2" type="ORF">UCRPC4_g04165</name>
</gene>
<feature type="compositionally biased region" description="Basic residues" evidence="1">
    <location>
        <begin position="237"/>
        <end position="250"/>
    </location>
</feature>
<organism evidence="2 3">
    <name type="scientific">Phaeomoniella chlamydospora</name>
    <name type="common">Phaeoacremonium chlamydosporum</name>
    <dbReference type="NCBI Taxonomy" id="158046"/>
    <lineage>
        <taxon>Eukaryota</taxon>
        <taxon>Fungi</taxon>
        <taxon>Dikarya</taxon>
        <taxon>Ascomycota</taxon>
        <taxon>Pezizomycotina</taxon>
        <taxon>Eurotiomycetes</taxon>
        <taxon>Chaetothyriomycetidae</taxon>
        <taxon>Phaeomoniellales</taxon>
        <taxon>Phaeomoniellaceae</taxon>
        <taxon>Phaeomoniella</taxon>
    </lineage>
</organism>
<dbReference type="Proteomes" id="UP000053317">
    <property type="component" value="Unassembled WGS sequence"/>
</dbReference>
<dbReference type="EMBL" id="LCWF01000096">
    <property type="protein sequence ID" value="KKY20463.1"/>
    <property type="molecule type" value="Genomic_DNA"/>
</dbReference>
<keyword evidence="3" id="KW-1185">Reference proteome</keyword>
<proteinExistence type="predicted"/>
<feature type="compositionally biased region" description="Basic and acidic residues" evidence="1">
    <location>
        <begin position="225"/>
        <end position="236"/>
    </location>
</feature>
<dbReference type="InterPro" id="IPR018555">
    <property type="entry name" value="C630.06c-like"/>
</dbReference>
<dbReference type="OrthoDB" id="5425061at2759"/>
<evidence type="ECO:0000256" key="1">
    <source>
        <dbReference type="SAM" id="MobiDB-lite"/>
    </source>
</evidence>
<name>A0A0G2G9X0_PHACM</name>
<dbReference type="Pfam" id="PF09428">
    <property type="entry name" value="DUF2011"/>
    <property type="match status" value="1"/>
</dbReference>
<feature type="region of interest" description="Disordered" evidence="1">
    <location>
        <begin position="223"/>
        <end position="293"/>
    </location>
</feature>
<feature type="compositionally biased region" description="Basic and acidic residues" evidence="1">
    <location>
        <begin position="282"/>
        <end position="293"/>
    </location>
</feature>